<accession>A0A6J6DB83</accession>
<evidence type="ECO:0000256" key="1">
    <source>
        <dbReference type="SAM" id="Phobius"/>
    </source>
</evidence>
<evidence type="ECO:0000313" key="3">
    <source>
        <dbReference type="EMBL" id="CAB4559999.1"/>
    </source>
</evidence>
<proteinExistence type="predicted"/>
<gene>
    <name evidence="3" type="ORF">UFOPK1650_00101</name>
</gene>
<feature type="transmembrane region" description="Helical" evidence="1">
    <location>
        <begin position="339"/>
        <end position="365"/>
    </location>
</feature>
<dbReference type="EMBL" id="CAEZTJ010000006">
    <property type="protein sequence ID" value="CAB4559999.1"/>
    <property type="molecule type" value="Genomic_DNA"/>
</dbReference>
<feature type="transmembrane region" description="Helical" evidence="1">
    <location>
        <begin position="76"/>
        <end position="99"/>
    </location>
</feature>
<protein>
    <submittedName>
        <fullName evidence="3">Unannotated protein</fullName>
    </submittedName>
</protein>
<feature type="transmembrane region" description="Helical" evidence="1">
    <location>
        <begin position="223"/>
        <end position="242"/>
    </location>
</feature>
<feature type="transmembrane region" description="Helical" evidence="1">
    <location>
        <begin position="181"/>
        <end position="203"/>
    </location>
</feature>
<feature type="transmembrane region" description="Helical" evidence="1">
    <location>
        <begin position="377"/>
        <end position="398"/>
    </location>
</feature>
<feature type="transmembrane region" description="Helical" evidence="1">
    <location>
        <begin position="461"/>
        <end position="481"/>
    </location>
</feature>
<dbReference type="InterPro" id="IPR043728">
    <property type="entry name" value="DUF5671"/>
</dbReference>
<feature type="transmembrane region" description="Helical" evidence="1">
    <location>
        <begin position="299"/>
        <end position="318"/>
    </location>
</feature>
<feature type="transmembrane region" description="Helical" evidence="1">
    <location>
        <begin position="419"/>
        <end position="441"/>
    </location>
</feature>
<name>A0A6J6DB83_9ZZZZ</name>
<sequence length="566" mass="62139">MIAGLASLIITLGVIVLVVRRIAVGRKGGIDFAEEVKDFFQYLLLLILILIVNSGLSGLINYVLGSDKRLIANEDVLARDSAFVVVATPLLIVTALWTRRTLERDDDSKESFALLLYLTAIQIIAFASFATSGYRWLLALIDDGAVFGADFGSTFLWLATLGFHYRMSSHRLPKDRAQVPYLLLSAISLVVSIVAAARVLRALMVEFLPFSETILTTTGTNELTRGLVTALIAIPTWYFYWFTDRTRAHTSQLWNIYLLLVGVGGSLVATLVSSSIIFYDTLVWFFGDTNTNAAWVHFDRIPGAVGTLIATLISFAYHSRVLASHHESEEGEIGRIYRYLLSGIGLATTSVGAVTFVVSIVGTFAQGDLLVGRSPRNSLLLAITLLVVGLPVWQILWRRISLHINQDPEREIAAISRKVYLFTVVGISAIAVVASALTITVQIFQGLFGGDLGGSTWRETSYAISILVVGILAGLFHLQIIRRERALSGPKSKTHRFLLMIGPADKPLARELERSTGARVEIVESLDGLATVWDREKVRLLLAENKEAELALIADSGQIRAIPIKR</sequence>
<feature type="transmembrane region" description="Helical" evidence="1">
    <location>
        <begin position="43"/>
        <end position="64"/>
    </location>
</feature>
<feature type="transmembrane region" description="Helical" evidence="1">
    <location>
        <begin position="254"/>
        <end position="279"/>
    </location>
</feature>
<keyword evidence="1" id="KW-1133">Transmembrane helix</keyword>
<feature type="transmembrane region" description="Helical" evidence="1">
    <location>
        <begin position="136"/>
        <end position="160"/>
    </location>
</feature>
<feature type="transmembrane region" description="Helical" evidence="1">
    <location>
        <begin position="111"/>
        <end position="130"/>
    </location>
</feature>
<reference evidence="3" key="1">
    <citation type="submission" date="2020-05" db="EMBL/GenBank/DDBJ databases">
        <authorList>
            <person name="Chiriac C."/>
            <person name="Salcher M."/>
            <person name="Ghai R."/>
            <person name="Kavagutti S V."/>
        </authorList>
    </citation>
    <scope>NUCLEOTIDE SEQUENCE</scope>
</reference>
<feature type="transmembrane region" description="Helical" evidence="1">
    <location>
        <begin position="6"/>
        <end position="23"/>
    </location>
</feature>
<keyword evidence="1" id="KW-0812">Transmembrane</keyword>
<dbReference type="Pfam" id="PF18920">
    <property type="entry name" value="DUF5671"/>
    <property type="match status" value="2"/>
</dbReference>
<evidence type="ECO:0000259" key="2">
    <source>
        <dbReference type="Pfam" id="PF18920"/>
    </source>
</evidence>
<dbReference type="AlphaFoldDB" id="A0A6J6DB83"/>
<feature type="domain" description="DUF5671" evidence="2">
    <location>
        <begin position="182"/>
        <end position="309"/>
    </location>
</feature>
<feature type="domain" description="DUF5671" evidence="2">
    <location>
        <begin position="335"/>
        <end position="449"/>
    </location>
</feature>
<keyword evidence="1" id="KW-0472">Membrane</keyword>
<organism evidence="3">
    <name type="scientific">freshwater metagenome</name>
    <dbReference type="NCBI Taxonomy" id="449393"/>
    <lineage>
        <taxon>unclassified sequences</taxon>
        <taxon>metagenomes</taxon>
        <taxon>ecological metagenomes</taxon>
    </lineage>
</organism>